<accession>A0ACC0JAY5</accession>
<keyword evidence="2" id="KW-1185">Reference proteome</keyword>
<dbReference type="EMBL" id="CM046113">
    <property type="protein sequence ID" value="KAI8421298.1"/>
    <property type="molecule type" value="Genomic_DNA"/>
</dbReference>
<proteinExistence type="predicted"/>
<gene>
    <name evidence="1" type="ORF">MSG28_008333</name>
</gene>
<protein>
    <submittedName>
        <fullName evidence="1">Uncharacterized protein</fullName>
    </submittedName>
</protein>
<sequence>MGSNEAYYKTEDEFNETKNEKSMDVWTVTGEMKGEKTYSYEEAINLAGNGGYTIGLLATLSMTVLAMGCDMFGFSVVVAGLTCDLEVTPGQRGVLMSMPFLGAIIMSYPWGYISDTKGRHRSLMVAMLGTFLATSLSAFSPHWIMLAVLKFVSTSCCSCAQSVTYALLGESASERVRGPYMLTMTGVLMLTPSTYFVAGYFILNFEFSYDLGFIRFVPWRLLVLVLVTPVAISILLLRFFFESPKFLANAGHEDEAVELLKKIWLRNGGKGEYPVTKLILNEDKNKRTEKVPFLKSLREQTAPLFQRPLLWRTLQLYYLTAIMYSVNNGYLMWYPFIANAFFSGISTATPDQHGGLCNMVISSQNVTTVEPEICSPKLEFLTVISSIGHSISFAIINVLMSRGASRMKLMMIALLAISGGSGVAIVFTTNNVASLILFIGVMAIGLCIGIVFSYFNKLYPASYRGMTACLGVMVARVSSLIGTNILGTYIMQNCYTCFYAFTVYIFSGLVVAFFLPADRPKKTS</sequence>
<reference evidence="1 2" key="1">
    <citation type="journal article" date="2022" name="Genome Biol. Evol.">
        <title>The Spruce Budworm Genome: Reconstructing the Evolutionary History of Antifreeze Proteins.</title>
        <authorList>
            <person name="Beliveau C."/>
            <person name="Gagne P."/>
            <person name="Picq S."/>
            <person name="Vernygora O."/>
            <person name="Keeling C.I."/>
            <person name="Pinkney K."/>
            <person name="Doucet D."/>
            <person name="Wen F."/>
            <person name="Johnston J.S."/>
            <person name="Maaroufi H."/>
            <person name="Boyle B."/>
            <person name="Laroche J."/>
            <person name="Dewar K."/>
            <person name="Juretic N."/>
            <person name="Blackburn G."/>
            <person name="Nisole A."/>
            <person name="Brunet B."/>
            <person name="Brandao M."/>
            <person name="Lumley L."/>
            <person name="Duan J."/>
            <person name="Quan G."/>
            <person name="Lucarotti C.J."/>
            <person name="Roe A.D."/>
            <person name="Sperling F.A.H."/>
            <person name="Levesque R.C."/>
            <person name="Cusson M."/>
        </authorList>
    </citation>
    <scope>NUCLEOTIDE SEQUENCE [LARGE SCALE GENOMIC DNA]</scope>
    <source>
        <strain evidence="1">Glfc:IPQL:Cfum</strain>
    </source>
</reference>
<organism evidence="1 2">
    <name type="scientific">Choristoneura fumiferana</name>
    <name type="common">Spruce budworm moth</name>
    <name type="synonym">Archips fumiferana</name>
    <dbReference type="NCBI Taxonomy" id="7141"/>
    <lineage>
        <taxon>Eukaryota</taxon>
        <taxon>Metazoa</taxon>
        <taxon>Ecdysozoa</taxon>
        <taxon>Arthropoda</taxon>
        <taxon>Hexapoda</taxon>
        <taxon>Insecta</taxon>
        <taxon>Pterygota</taxon>
        <taxon>Neoptera</taxon>
        <taxon>Endopterygota</taxon>
        <taxon>Lepidoptera</taxon>
        <taxon>Glossata</taxon>
        <taxon>Ditrysia</taxon>
        <taxon>Tortricoidea</taxon>
        <taxon>Tortricidae</taxon>
        <taxon>Tortricinae</taxon>
        <taxon>Choristoneura</taxon>
    </lineage>
</organism>
<dbReference type="Proteomes" id="UP001064048">
    <property type="component" value="Chromosome 13"/>
</dbReference>
<name>A0ACC0JAY5_CHOFU</name>
<evidence type="ECO:0000313" key="2">
    <source>
        <dbReference type="Proteomes" id="UP001064048"/>
    </source>
</evidence>
<evidence type="ECO:0000313" key="1">
    <source>
        <dbReference type="EMBL" id="KAI8421298.1"/>
    </source>
</evidence>
<comment type="caution">
    <text evidence="1">The sequence shown here is derived from an EMBL/GenBank/DDBJ whole genome shotgun (WGS) entry which is preliminary data.</text>
</comment>